<sequence length="234" mass="25548">MKRKNASLKIRDFDLQIKAVNDDGFFSGYGSVFGTVDSYREAVAPGAFAASLGEIATRGRPVPVLWQHRQGEPIGVYTKLEEDEHGLYVEGRLLKDSVRQAAEAHALMDAGAVSGLSIGYYVRDDSFDETTRVRTLKALDLMEISLVTFPANDEARVEAVKFAIAQGTLPNLPDFERFLREAGFSKSQSAVIANRGLKHLLRSESEGTDRDPDPAELKALSDALGGLKLPTFGD</sequence>
<organism evidence="5 6">
    <name type="scientific">Vreelandella alkaliphila</name>
    <dbReference type="NCBI Taxonomy" id="272774"/>
    <lineage>
        <taxon>Bacteria</taxon>
        <taxon>Pseudomonadati</taxon>
        <taxon>Pseudomonadota</taxon>
        <taxon>Gammaproteobacteria</taxon>
        <taxon>Oceanospirillales</taxon>
        <taxon>Halomonadaceae</taxon>
        <taxon>Vreelandella</taxon>
    </lineage>
</organism>
<dbReference type="GO" id="GO:0006508">
    <property type="term" value="P:proteolysis"/>
    <property type="evidence" value="ECO:0007669"/>
    <property type="project" value="UniProtKB-KW"/>
</dbReference>
<accession>A0A7C9P118</accession>
<feature type="domain" description="Prohead serine protease" evidence="4">
    <location>
        <begin position="15"/>
        <end position="165"/>
    </location>
</feature>
<dbReference type="GO" id="GO:0008233">
    <property type="term" value="F:peptidase activity"/>
    <property type="evidence" value="ECO:0007669"/>
    <property type="project" value="UniProtKB-KW"/>
</dbReference>
<keyword evidence="2 5" id="KW-0645">Protease</keyword>
<dbReference type="SUPFAM" id="SSF50789">
    <property type="entry name" value="Herpes virus serine proteinase, assemblin"/>
    <property type="match status" value="1"/>
</dbReference>
<dbReference type="AlphaFoldDB" id="A0A7C9P118"/>
<dbReference type="InterPro" id="IPR054613">
    <property type="entry name" value="Peptidase_S78_dom"/>
</dbReference>
<comment type="caution">
    <text evidence="5">The sequence shown here is derived from an EMBL/GenBank/DDBJ whole genome shotgun (WGS) entry which is preliminary data.</text>
</comment>
<evidence type="ECO:0000256" key="3">
    <source>
        <dbReference type="ARBA" id="ARBA00022801"/>
    </source>
</evidence>
<dbReference type="NCBIfam" id="TIGR01543">
    <property type="entry name" value="proheadase_HK97"/>
    <property type="match status" value="1"/>
</dbReference>
<keyword evidence="1" id="KW-1188">Viral release from host cell</keyword>
<protein>
    <submittedName>
        <fullName evidence="5">HK97 family phage prohead protease</fullName>
    </submittedName>
</protein>
<evidence type="ECO:0000259" key="4">
    <source>
        <dbReference type="Pfam" id="PF04586"/>
    </source>
</evidence>
<proteinExistence type="predicted"/>
<gene>
    <name evidence="5" type="ORF">GPL32_08315</name>
</gene>
<dbReference type="Proteomes" id="UP000480312">
    <property type="component" value="Unassembled WGS sequence"/>
</dbReference>
<evidence type="ECO:0000256" key="2">
    <source>
        <dbReference type="ARBA" id="ARBA00022670"/>
    </source>
</evidence>
<dbReference type="InterPro" id="IPR006433">
    <property type="entry name" value="Prohead_protease"/>
</dbReference>
<name>A0A7C9P118_9GAMM</name>
<dbReference type="Pfam" id="PF04586">
    <property type="entry name" value="Peptidase_S78"/>
    <property type="match status" value="1"/>
</dbReference>
<dbReference type="EMBL" id="JAAEHK010000009">
    <property type="protein sequence ID" value="NDL70513.1"/>
    <property type="molecule type" value="Genomic_DNA"/>
</dbReference>
<evidence type="ECO:0000313" key="5">
    <source>
        <dbReference type="EMBL" id="NDL70513.1"/>
    </source>
</evidence>
<dbReference type="OrthoDB" id="9804926at2"/>
<reference evidence="5 6" key="1">
    <citation type="submission" date="2020-01" db="EMBL/GenBank/DDBJ databases">
        <title>Whole genome sequencing of Halomonas alkaliphila strain LS44.</title>
        <authorList>
            <person name="Kumar S."/>
            <person name="Paul D."/>
            <person name="Shouche Y."/>
            <person name="Suryavanshi M.V."/>
        </authorList>
    </citation>
    <scope>NUCLEOTIDE SEQUENCE [LARGE SCALE GENOMIC DNA]</scope>
    <source>
        <strain evidence="5 6">LS44</strain>
    </source>
</reference>
<evidence type="ECO:0000256" key="1">
    <source>
        <dbReference type="ARBA" id="ARBA00022612"/>
    </source>
</evidence>
<evidence type="ECO:0000313" key="6">
    <source>
        <dbReference type="Proteomes" id="UP000480312"/>
    </source>
</evidence>
<keyword evidence="3" id="KW-0378">Hydrolase</keyword>
<dbReference type="RefSeq" id="WP_162218403.1">
    <property type="nucleotide sequence ID" value="NZ_JAAEHK010000009.1"/>
</dbReference>